<dbReference type="OrthoDB" id="761598at2759"/>
<proteinExistence type="predicted"/>
<dbReference type="PANTHER" id="PTHR31881:SF11">
    <property type="entry name" value="PROTEIN, PUTATIVE-RELATED"/>
    <property type="match status" value="1"/>
</dbReference>
<keyword evidence="1" id="KW-1133">Transmembrane helix</keyword>
<evidence type="ECO:0000313" key="3">
    <source>
        <dbReference type="Proteomes" id="UP001141806"/>
    </source>
</evidence>
<feature type="transmembrane region" description="Helical" evidence="1">
    <location>
        <begin position="189"/>
        <end position="210"/>
    </location>
</feature>
<feature type="transmembrane region" description="Helical" evidence="1">
    <location>
        <begin position="81"/>
        <end position="99"/>
    </location>
</feature>
<name>A0A9Q0R136_9MAGN</name>
<sequence length="224" mass="24992">MSAERTIRTARIHDLRSNYVSTRSIRQLNNKIIKKPGFDLAMPPVHAKPRGIETAIKLLKQDNEKKGILGIQSLRNTQMSIILSATIAIALYTTMAALVNNTYNAAHLLKNFFGSQSSLLLLLKFSLISIILLFSFLCCSLALGYFSDSNFLLNLPSDFLPGYSLTVFDRGFVLAFFGNRTLCCVFPLLLWMLGPVPLAVSSVALVWLLYKLDFVEGKKEVLLL</sequence>
<reference evidence="2" key="1">
    <citation type="journal article" date="2023" name="Plant J.">
        <title>The genome of the king protea, Protea cynaroides.</title>
        <authorList>
            <person name="Chang J."/>
            <person name="Duong T.A."/>
            <person name="Schoeman C."/>
            <person name="Ma X."/>
            <person name="Roodt D."/>
            <person name="Barker N."/>
            <person name="Li Z."/>
            <person name="Van de Peer Y."/>
            <person name="Mizrachi E."/>
        </authorList>
    </citation>
    <scope>NUCLEOTIDE SEQUENCE</scope>
    <source>
        <tissue evidence="2">Young leaves</tissue>
    </source>
</reference>
<gene>
    <name evidence="2" type="ORF">NE237_010278</name>
</gene>
<dbReference type="InterPro" id="IPR006747">
    <property type="entry name" value="DUF599"/>
</dbReference>
<dbReference type="EMBL" id="JAMYWD010000002">
    <property type="protein sequence ID" value="KAJ4979498.1"/>
    <property type="molecule type" value="Genomic_DNA"/>
</dbReference>
<organism evidence="2 3">
    <name type="scientific">Protea cynaroides</name>
    <dbReference type="NCBI Taxonomy" id="273540"/>
    <lineage>
        <taxon>Eukaryota</taxon>
        <taxon>Viridiplantae</taxon>
        <taxon>Streptophyta</taxon>
        <taxon>Embryophyta</taxon>
        <taxon>Tracheophyta</taxon>
        <taxon>Spermatophyta</taxon>
        <taxon>Magnoliopsida</taxon>
        <taxon>Proteales</taxon>
        <taxon>Proteaceae</taxon>
        <taxon>Protea</taxon>
    </lineage>
</organism>
<dbReference type="AlphaFoldDB" id="A0A9Q0R136"/>
<dbReference type="PANTHER" id="PTHR31881">
    <property type="match status" value="1"/>
</dbReference>
<protein>
    <submittedName>
        <fullName evidence="2">Uncharacterized protein</fullName>
    </submittedName>
</protein>
<dbReference type="Proteomes" id="UP001141806">
    <property type="component" value="Unassembled WGS sequence"/>
</dbReference>
<dbReference type="Pfam" id="PF04654">
    <property type="entry name" value="DUF599"/>
    <property type="match status" value="1"/>
</dbReference>
<keyword evidence="1" id="KW-0472">Membrane</keyword>
<keyword evidence="3" id="KW-1185">Reference proteome</keyword>
<evidence type="ECO:0000313" key="2">
    <source>
        <dbReference type="EMBL" id="KAJ4979498.1"/>
    </source>
</evidence>
<feature type="transmembrane region" description="Helical" evidence="1">
    <location>
        <begin position="119"/>
        <end position="147"/>
    </location>
</feature>
<keyword evidence="1" id="KW-0812">Transmembrane</keyword>
<comment type="caution">
    <text evidence="2">The sequence shown here is derived from an EMBL/GenBank/DDBJ whole genome shotgun (WGS) entry which is preliminary data.</text>
</comment>
<evidence type="ECO:0000256" key="1">
    <source>
        <dbReference type="SAM" id="Phobius"/>
    </source>
</evidence>
<feature type="transmembrane region" description="Helical" evidence="1">
    <location>
        <begin position="159"/>
        <end position="177"/>
    </location>
</feature>
<accession>A0A9Q0R136</accession>